<feature type="signal peptide" evidence="1">
    <location>
        <begin position="1"/>
        <end position="22"/>
    </location>
</feature>
<protein>
    <submittedName>
        <fullName evidence="2">Histidine phosphatase family protein</fullName>
    </submittedName>
</protein>
<name>A0A4Q0MNT8_9HYPH</name>
<evidence type="ECO:0000256" key="1">
    <source>
        <dbReference type="SAM" id="SignalP"/>
    </source>
</evidence>
<sequence>MCGPARLICLLLATAAPASARADDAALWRALASGGHVALMRHATAPGVGDPPGFRLGDCSTQRNLSAAGREEARAVGERFRRNGVAARKVATSQWCRARDTAAEMAIGPVVEEPRVNSFFDAGDRQGPVAASREAVLEALTPGPVTVFVTHQVNVTALTGAYPASGEIVVVRKKGEELEVVGTLKP</sequence>
<proteinExistence type="predicted"/>
<organism evidence="2 3">
    <name type="scientific">Hansschlegelia zhihuaiae</name>
    <dbReference type="NCBI Taxonomy" id="405005"/>
    <lineage>
        <taxon>Bacteria</taxon>
        <taxon>Pseudomonadati</taxon>
        <taxon>Pseudomonadota</taxon>
        <taxon>Alphaproteobacteria</taxon>
        <taxon>Hyphomicrobiales</taxon>
        <taxon>Methylopilaceae</taxon>
        <taxon>Hansschlegelia</taxon>
    </lineage>
</organism>
<accession>A0A4Q0MNT8</accession>
<keyword evidence="3" id="KW-1185">Reference proteome</keyword>
<evidence type="ECO:0000313" key="2">
    <source>
        <dbReference type="EMBL" id="RXF75384.1"/>
    </source>
</evidence>
<dbReference type="SUPFAM" id="SSF53254">
    <property type="entry name" value="Phosphoglycerate mutase-like"/>
    <property type="match status" value="1"/>
</dbReference>
<comment type="caution">
    <text evidence="2">The sequence shown here is derived from an EMBL/GenBank/DDBJ whole genome shotgun (WGS) entry which is preliminary data.</text>
</comment>
<dbReference type="CDD" id="cd07040">
    <property type="entry name" value="HP"/>
    <property type="match status" value="1"/>
</dbReference>
<dbReference type="AlphaFoldDB" id="A0A4Q0MNT8"/>
<dbReference type="Proteomes" id="UP000289708">
    <property type="component" value="Unassembled WGS sequence"/>
</dbReference>
<dbReference type="Pfam" id="PF00300">
    <property type="entry name" value="His_Phos_1"/>
    <property type="match status" value="1"/>
</dbReference>
<gene>
    <name evidence="2" type="ORF">EK403_00525</name>
</gene>
<dbReference type="Gene3D" id="3.40.50.1240">
    <property type="entry name" value="Phosphoglycerate mutase-like"/>
    <property type="match status" value="1"/>
</dbReference>
<dbReference type="InterPro" id="IPR013078">
    <property type="entry name" value="His_Pase_superF_clade-1"/>
</dbReference>
<feature type="chain" id="PRO_5020301753" evidence="1">
    <location>
        <begin position="23"/>
        <end position="186"/>
    </location>
</feature>
<evidence type="ECO:0000313" key="3">
    <source>
        <dbReference type="Proteomes" id="UP000289708"/>
    </source>
</evidence>
<dbReference type="EMBL" id="RYFI01000001">
    <property type="protein sequence ID" value="RXF75384.1"/>
    <property type="molecule type" value="Genomic_DNA"/>
</dbReference>
<keyword evidence="1" id="KW-0732">Signal</keyword>
<reference evidence="2 3" key="1">
    <citation type="submission" date="2018-12" db="EMBL/GenBank/DDBJ databases">
        <title>bacterium Hansschlegelia zhihuaiae S113.</title>
        <authorList>
            <person name="He J."/>
        </authorList>
    </citation>
    <scope>NUCLEOTIDE SEQUENCE [LARGE SCALE GENOMIC DNA]</scope>
    <source>
        <strain evidence="2 3">S 113</strain>
    </source>
</reference>
<dbReference type="InterPro" id="IPR029033">
    <property type="entry name" value="His_PPase_superfam"/>
</dbReference>
<dbReference type="OrthoDB" id="2237472at2"/>